<keyword evidence="2" id="KW-1185">Reference proteome</keyword>
<sequence>MVIKGLELSRRFSVEVVQPLVRKHFGDLPHTAARIGSGSEVLGFDTERSADHEWGPRLQLFVNHKAADISQMPGSACAGTRTVSGARS</sequence>
<organism evidence="1 2">
    <name type="scientific">Kibdelosporangium aridum</name>
    <dbReference type="NCBI Taxonomy" id="2030"/>
    <lineage>
        <taxon>Bacteria</taxon>
        <taxon>Bacillati</taxon>
        <taxon>Actinomycetota</taxon>
        <taxon>Actinomycetes</taxon>
        <taxon>Pseudonocardiales</taxon>
        <taxon>Pseudonocardiaceae</taxon>
        <taxon>Kibdelosporangium</taxon>
    </lineage>
</organism>
<dbReference type="RefSeq" id="WP_235038940.1">
    <property type="nucleotide sequence ID" value="NZ_FWXV01000005.1"/>
</dbReference>
<gene>
    <name evidence="1" type="ORF">SAMN05661093_05893</name>
</gene>
<accession>A0A1W2FA45</accession>
<dbReference type="AlphaFoldDB" id="A0A1W2FA45"/>
<dbReference type="Proteomes" id="UP000192674">
    <property type="component" value="Unassembled WGS sequence"/>
</dbReference>
<protein>
    <submittedName>
        <fullName evidence="1">Uncharacterized protein</fullName>
    </submittedName>
</protein>
<reference evidence="1 2" key="1">
    <citation type="submission" date="2017-04" db="EMBL/GenBank/DDBJ databases">
        <authorList>
            <person name="Afonso C.L."/>
            <person name="Miller P.J."/>
            <person name="Scott M.A."/>
            <person name="Spackman E."/>
            <person name="Goraichik I."/>
            <person name="Dimitrov K.M."/>
            <person name="Suarez D.L."/>
            <person name="Swayne D.E."/>
        </authorList>
    </citation>
    <scope>NUCLEOTIDE SEQUENCE [LARGE SCALE GENOMIC DNA]</scope>
    <source>
        <strain evidence="1 2">DSM 43828</strain>
    </source>
</reference>
<dbReference type="EMBL" id="FWXV01000005">
    <property type="protein sequence ID" value="SMD18765.1"/>
    <property type="molecule type" value="Genomic_DNA"/>
</dbReference>
<proteinExistence type="predicted"/>
<evidence type="ECO:0000313" key="1">
    <source>
        <dbReference type="EMBL" id="SMD18765.1"/>
    </source>
</evidence>
<evidence type="ECO:0000313" key="2">
    <source>
        <dbReference type="Proteomes" id="UP000192674"/>
    </source>
</evidence>
<name>A0A1W2FA45_KIBAR</name>